<dbReference type="FunFam" id="2.60.40.10:FF:000528">
    <property type="entry name" value="Neural cell adhesion molecule 2"/>
    <property type="match status" value="1"/>
</dbReference>
<feature type="domain" description="Ig-like" evidence="12">
    <location>
        <begin position="103"/>
        <end position="190"/>
    </location>
</feature>
<keyword evidence="7" id="KW-1133">Transmembrane helix</keyword>
<feature type="domain" description="Ig-like" evidence="12">
    <location>
        <begin position="11"/>
        <end position="98"/>
    </location>
</feature>
<keyword evidence="4" id="KW-0732">Signal</keyword>
<keyword evidence="14" id="KW-1185">Reference proteome</keyword>
<dbReference type="InterPro" id="IPR036179">
    <property type="entry name" value="Ig-like_dom_sf"/>
</dbReference>
<keyword evidence="2" id="KW-1003">Cell membrane</keyword>
<dbReference type="GO" id="GO:0005886">
    <property type="term" value="C:plasma membrane"/>
    <property type="evidence" value="ECO:0007669"/>
    <property type="project" value="UniProtKB-SubCell"/>
</dbReference>
<keyword evidence="8" id="KW-0472">Membrane</keyword>
<keyword evidence="3" id="KW-0812">Transmembrane</keyword>
<keyword evidence="11" id="KW-0393">Immunoglobulin domain</keyword>
<keyword evidence="6" id="KW-0130">Cell adhesion</keyword>
<reference evidence="13 14" key="2">
    <citation type="submission" date="2019-01" db="EMBL/GenBank/DDBJ databases">
        <title>A chromosome length genome reference of the Java medaka (oryzias javanicus).</title>
        <authorList>
            <person name="Herpin A."/>
            <person name="Takehana Y."/>
            <person name="Naruse K."/>
            <person name="Ansai S."/>
            <person name="Kawaguchi M."/>
        </authorList>
    </citation>
    <scope>NUCLEOTIDE SEQUENCE [LARGE SCALE GENOMIC DNA]</scope>
    <source>
        <strain evidence="13">RS831</strain>
        <tissue evidence="13">Whole body</tissue>
    </source>
</reference>
<evidence type="ECO:0000313" key="13">
    <source>
        <dbReference type="EMBL" id="RVE75535.1"/>
    </source>
</evidence>
<dbReference type="Pfam" id="PF07679">
    <property type="entry name" value="I-set"/>
    <property type="match status" value="2"/>
</dbReference>
<dbReference type="SMART" id="SM00408">
    <property type="entry name" value="IGc2"/>
    <property type="match status" value="2"/>
</dbReference>
<organism evidence="13 14">
    <name type="scientific">Oryzias javanicus</name>
    <name type="common">Javanese ricefish</name>
    <name type="synonym">Aplocheilus javanicus</name>
    <dbReference type="NCBI Taxonomy" id="123683"/>
    <lineage>
        <taxon>Eukaryota</taxon>
        <taxon>Metazoa</taxon>
        <taxon>Chordata</taxon>
        <taxon>Craniata</taxon>
        <taxon>Vertebrata</taxon>
        <taxon>Euteleostomi</taxon>
        <taxon>Actinopterygii</taxon>
        <taxon>Neopterygii</taxon>
        <taxon>Teleostei</taxon>
        <taxon>Neoteleostei</taxon>
        <taxon>Acanthomorphata</taxon>
        <taxon>Ovalentaria</taxon>
        <taxon>Atherinomorphae</taxon>
        <taxon>Beloniformes</taxon>
        <taxon>Adrianichthyidae</taxon>
        <taxon>Oryziinae</taxon>
        <taxon>Oryzias</taxon>
    </lineage>
</organism>
<dbReference type="FunFam" id="2.60.40.10:FF:000086">
    <property type="entry name" value="Neural cell adhesion molecule 1"/>
    <property type="match status" value="1"/>
</dbReference>
<evidence type="ECO:0000256" key="4">
    <source>
        <dbReference type="ARBA" id="ARBA00022729"/>
    </source>
</evidence>
<evidence type="ECO:0000313" key="14">
    <source>
        <dbReference type="Proteomes" id="UP000283210"/>
    </source>
</evidence>
<gene>
    <name evidence="13" type="ORF">OJAV_G00017620</name>
</gene>
<evidence type="ECO:0000256" key="6">
    <source>
        <dbReference type="ARBA" id="ARBA00022889"/>
    </source>
</evidence>
<dbReference type="InterPro" id="IPR003599">
    <property type="entry name" value="Ig_sub"/>
</dbReference>
<evidence type="ECO:0000256" key="1">
    <source>
        <dbReference type="ARBA" id="ARBA00004162"/>
    </source>
</evidence>
<evidence type="ECO:0000256" key="9">
    <source>
        <dbReference type="ARBA" id="ARBA00023157"/>
    </source>
</evidence>
<evidence type="ECO:0000259" key="12">
    <source>
        <dbReference type="PROSITE" id="PS50835"/>
    </source>
</evidence>
<evidence type="ECO:0000256" key="7">
    <source>
        <dbReference type="ARBA" id="ARBA00022989"/>
    </source>
</evidence>
<proteinExistence type="predicted"/>
<dbReference type="PANTHER" id="PTHR44170:SF54">
    <property type="entry name" value="FI24025P1"/>
    <property type="match status" value="1"/>
</dbReference>
<dbReference type="SMART" id="SM00409">
    <property type="entry name" value="IG"/>
    <property type="match status" value="2"/>
</dbReference>
<name>A0A3S2Q0Y4_ORYJA</name>
<evidence type="ECO:0000256" key="2">
    <source>
        <dbReference type="ARBA" id="ARBA00022475"/>
    </source>
</evidence>
<dbReference type="GO" id="GO:0098609">
    <property type="term" value="P:cell-cell adhesion"/>
    <property type="evidence" value="ECO:0007669"/>
    <property type="project" value="TreeGrafter"/>
</dbReference>
<dbReference type="InterPro" id="IPR003598">
    <property type="entry name" value="Ig_sub2"/>
</dbReference>
<sequence>MKMNTMRQSALQVSISLKKVELSVGESKFFICTAIGEPVRLEWFNPQGERIVASKRMMLHTESSRSKLVIYNAIIEDAGIYRCQATEAGGHTAEASVVLEIYQRLTFRDVESPQEFRHGETAEVVCDVISSPVPVVVWYRQDREITEQYHSRFQVLPNNNLQIHQVTKADEGVYRCEASVEAPRRHRPLSRWVFVLSRSVITFLWSLPKEFDICQLTDTGS</sequence>
<evidence type="ECO:0000256" key="5">
    <source>
        <dbReference type="ARBA" id="ARBA00022737"/>
    </source>
</evidence>
<dbReference type="InterPro" id="IPR007110">
    <property type="entry name" value="Ig-like_dom"/>
</dbReference>
<dbReference type="CDD" id="cd00096">
    <property type="entry name" value="Ig"/>
    <property type="match status" value="1"/>
</dbReference>
<comment type="subcellular location">
    <subcellularLocation>
        <location evidence="1">Cell membrane</location>
        <topology evidence="1">Single-pass membrane protein</topology>
    </subcellularLocation>
</comment>
<protein>
    <recommendedName>
        <fullName evidence="12">Ig-like domain-containing protein</fullName>
    </recommendedName>
</protein>
<keyword evidence="9" id="KW-1015">Disulfide bond</keyword>
<dbReference type="OrthoDB" id="190835at2759"/>
<dbReference type="SUPFAM" id="SSF48726">
    <property type="entry name" value="Immunoglobulin"/>
    <property type="match status" value="2"/>
</dbReference>
<keyword evidence="10" id="KW-0325">Glycoprotein</keyword>
<dbReference type="PRINTS" id="PR01838">
    <property type="entry name" value="NCAMFAMILY"/>
</dbReference>
<dbReference type="EMBL" id="CM012438">
    <property type="protein sequence ID" value="RVE75535.1"/>
    <property type="molecule type" value="Genomic_DNA"/>
</dbReference>
<dbReference type="InterPro" id="IPR009138">
    <property type="entry name" value="Neural_cell_adh"/>
</dbReference>
<dbReference type="InterPro" id="IPR013783">
    <property type="entry name" value="Ig-like_fold"/>
</dbReference>
<accession>A0A3S2Q0Y4</accession>
<dbReference type="PANTHER" id="PTHR44170">
    <property type="entry name" value="PROTEIN SIDEKICK"/>
    <property type="match status" value="1"/>
</dbReference>
<dbReference type="AlphaFoldDB" id="A0A3S2Q0Y4"/>
<evidence type="ECO:0000256" key="10">
    <source>
        <dbReference type="ARBA" id="ARBA00023180"/>
    </source>
</evidence>
<dbReference type="Proteomes" id="UP000283210">
    <property type="component" value="Chromosome 2"/>
</dbReference>
<evidence type="ECO:0000256" key="8">
    <source>
        <dbReference type="ARBA" id="ARBA00023136"/>
    </source>
</evidence>
<keyword evidence="5" id="KW-0677">Repeat</keyword>
<dbReference type="Gene3D" id="2.60.40.10">
    <property type="entry name" value="Immunoglobulins"/>
    <property type="match status" value="2"/>
</dbReference>
<dbReference type="InterPro" id="IPR013098">
    <property type="entry name" value="Ig_I-set"/>
</dbReference>
<evidence type="ECO:0000256" key="11">
    <source>
        <dbReference type="ARBA" id="ARBA00023319"/>
    </source>
</evidence>
<reference evidence="13 14" key="1">
    <citation type="submission" date="2018-11" db="EMBL/GenBank/DDBJ databases">
        <authorList>
            <person name="Lopez-Roques C."/>
            <person name="Donnadieu C."/>
            <person name="Bouchez O."/>
            <person name="Klopp C."/>
            <person name="Cabau C."/>
            <person name="Zahm M."/>
        </authorList>
    </citation>
    <scope>NUCLEOTIDE SEQUENCE [LARGE SCALE GENOMIC DNA]</scope>
    <source>
        <strain evidence="13">RS831</strain>
        <tissue evidence="13">Whole body</tissue>
    </source>
</reference>
<dbReference type="PROSITE" id="PS50835">
    <property type="entry name" value="IG_LIKE"/>
    <property type="match status" value="2"/>
</dbReference>
<evidence type="ECO:0000256" key="3">
    <source>
        <dbReference type="ARBA" id="ARBA00022692"/>
    </source>
</evidence>